<dbReference type="InterPro" id="IPR003509">
    <property type="entry name" value="UPF0102_YraN-like"/>
</dbReference>
<comment type="similarity">
    <text evidence="1 2">Belongs to the UPF0102 family.</text>
</comment>
<dbReference type="Pfam" id="PF02021">
    <property type="entry name" value="UPF0102"/>
    <property type="match status" value="1"/>
</dbReference>
<name>A0ABS1R6V6_9SPHI</name>
<organism evidence="3 4">
    <name type="scientific">Sphingobacterium faecale</name>
    <dbReference type="NCBI Taxonomy" id="2803775"/>
    <lineage>
        <taxon>Bacteria</taxon>
        <taxon>Pseudomonadati</taxon>
        <taxon>Bacteroidota</taxon>
        <taxon>Sphingobacteriia</taxon>
        <taxon>Sphingobacteriales</taxon>
        <taxon>Sphingobacteriaceae</taxon>
        <taxon>Sphingobacterium</taxon>
    </lineage>
</organism>
<dbReference type="HAMAP" id="MF_00048">
    <property type="entry name" value="UPF0102"/>
    <property type="match status" value="1"/>
</dbReference>
<evidence type="ECO:0000256" key="1">
    <source>
        <dbReference type="ARBA" id="ARBA00006738"/>
    </source>
</evidence>
<dbReference type="InterPro" id="IPR011856">
    <property type="entry name" value="tRNA_endonuc-like_dom_sf"/>
</dbReference>
<dbReference type="Proteomes" id="UP000625283">
    <property type="component" value="Unassembled WGS sequence"/>
</dbReference>
<dbReference type="PANTHER" id="PTHR34039:SF1">
    <property type="entry name" value="UPF0102 PROTEIN YRAN"/>
    <property type="match status" value="1"/>
</dbReference>
<evidence type="ECO:0000313" key="3">
    <source>
        <dbReference type="EMBL" id="MBL1410294.1"/>
    </source>
</evidence>
<dbReference type="CDD" id="cd20736">
    <property type="entry name" value="PoNe_Nuclease"/>
    <property type="match status" value="1"/>
</dbReference>
<accession>A0ABS1R6V6</accession>
<dbReference type="EMBL" id="JAERTY010000009">
    <property type="protein sequence ID" value="MBL1410294.1"/>
    <property type="molecule type" value="Genomic_DNA"/>
</dbReference>
<dbReference type="NCBIfam" id="NF009150">
    <property type="entry name" value="PRK12497.1-3"/>
    <property type="match status" value="1"/>
</dbReference>
<comment type="caution">
    <text evidence="3">The sequence shown here is derived from an EMBL/GenBank/DDBJ whole genome shotgun (WGS) entry which is preliminary data.</text>
</comment>
<keyword evidence="4" id="KW-1185">Reference proteome</keyword>
<proteinExistence type="inferred from homology"/>
<dbReference type="Gene3D" id="3.40.1350.10">
    <property type="match status" value="1"/>
</dbReference>
<evidence type="ECO:0000313" key="4">
    <source>
        <dbReference type="Proteomes" id="UP000625283"/>
    </source>
</evidence>
<reference evidence="3 4" key="1">
    <citation type="submission" date="2021-01" db="EMBL/GenBank/DDBJ databases">
        <title>C459-1 draft genome sequence.</title>
        <authorList>
            <person name="Zhang X.-F."/>
        </authorList>
    </citation>
    <scope>NUCLEOTIDE SEQUENCE [LARGE SCALE GENOMIC DNA]</scope>
    <source>
        <strain evidence="4">C459-1</strain>
    </source>
</reference>
<dbReference type="PANTHER" id="PTHR34039">
    <property type="entry name" value="UPF0102 PROTEIN YRAN"/>
    <property type="match status" value="1"/>
</dbReference>
<dbReference type="SUPFAM" id="SSF52980">
    <property type="entry name" value="Restriction endonuclease-like"/>
    <property type="match status" value="1"/>
</dbReference>
<dbReference type="InterPro" id="IPR011335">
    <property type="entry name" value="Restrct_endonuc-II-like"/>
</dbReference>
<gene>
    <name evidence="3" type="ORF">JKG61_16180</name>
</gene>
<sequence length="117" mass="13626">MAQHLVSGQHGEGLAVSYICKQGYSVLHRNWRYKYWEVDIVAMDAETLVFIEVKSRTNTSFGEPAEFVDWKKKRNLVKIAEAYLKIMNFEGEIRFDIAAVYLETQQVELIKDAFWSS</sequence>
<evidence type="ECO:0000256" key="2">
    <source>
        <dbReference type="HAMAP-Rule" id="MF_00048"/>
    </source>
</evidence>
<protein>
    <recommendedName>
        <fullName evidence="2">UPF0102 protein JKG61_16180</fullName>
    </recommendedName>
</protein>
<dbReference type="RefSeq" id="WP_202103995.1">
    <property type="nucleotide sequence ID" value="NZ_JAERTY010000009.1"/>
</dbReference>